<evidence type="ECO:0000313" key="2">
    <source>
        <dbReference type="EMBL" id="PWT26824.1"/>
    </source>
</evidence>
<organism evidence="2 3">
    <name type="scientific">Butyrivibrio fibrisolvens</name>
    <dbReference type="NCBI Taxonomy" id="831"/>
    <lineage>
        <taxon>Bacteria</taxon>
        <taxon>Bacillati</taxon>
        <taxon>Bacillota</taxon>
        <taxon>Clostridia</taxon>
        <taxon>Lachnospirales</taxon>
        <taxon>Lachnospiraceae</taxon>
        <taxon>Butyrivibrio</taxon>
    </lineage>
</organism>
<name>A0A317FYL9_BUTFI</name>
<proteinExistence type="predicted"/>
<feature type="domain" description="HTH cro/C1-type" evidence="1">
    <location>
        <begin position="305"/>
        <end position="360"/>
    </location>
</feature>
<dbReference type="SUPFAM" id="SSF47413">
    <property type="entry name" value="lambda repressor-like DNA-binding domains"/>
    <property type="match status" value="2"/>
</dbReference>
<dbReference type="EMBL" id="NXNG01000001">
    <property type="protein sequence ID" value="PWT26824.1"/>
    <property type="molecule type" value="Genomic_DNA"/>
</dbReference>
<dbReference type="SMART" id="SM00530">
    <property type="entry name" value="HTH_XRE"/>
    <property type="match status" value="2"/>
</dbReference>
<evidence type="ECO:0000259" key="1">
    <source>
        <dbReference type="SMART" id="SM00530"/>
    </source>
</evidence>
<gene>
    <name evidence="2" type="ORF">CPT75_06750</name>
</gene>
<evidence type="ECO:0000313" key="3">
    <source>
        <dbReference type="Proteomes" id="UP000245488"/>
    </source>
</evidence>
<dbReference type="InterPro" id="IPR011990">
    <property type="entry name" value="TPR-like_helical_dom_sf"/>
</dbReference>
<feature type="domain" description="HTH cro/C1-type" evidence="1">
    <location>
        <begin position="9"/>
        <end position="63"/>
    </location>
</feature>
<dbReference type="RefSeq" id="WP_110072514.1">
    <property type="nucleotide sequence ID" value="NZ_CM009896.1"/>
</dbReference>
<dbReference type="AlphaFoldDB" id="A0A317FYL9"/>
<accession>A0A317FYL9</accession>
<dbReference type="Gene3D" id="1.25.40.10">
    <property type="entry name" value="Tetratricopeptide repeat domain"/>
    <property type="match status" value="2"/>
</dbReference>
<sequence>MFEESLGMLLTKERVRRKISLARLANGIVSSQWLDKIEKGYSETDLLTIDVLFQRLGRNPESLECILSDIEYKKLYRRDLIERAIACGKYEEAKSLLDDYCKNLASKDRLSTMYYHRTRAAIADKMNDHSMAVDEIKEAINQTIPRYAGAIDKKRLLSIYEIENLLLYAKLLAEENHNELSKKIANECIEAIERSFKDTEATAIIKAKCTWVLCKSRAKDNLTAYMALVSCLENLRKKSVLVFAIPLLKEVIDRSKVLGIASDTEKYTDFYIVIKDLYKEYDPNRGEDDLFTKLHIREIHLDYEVVKYERKKQGITQESLIEGIYSEPLSLQNFESGRSTPNKKGYVKIMEKLGLPRERYNSMLAVDSFDTLELVEKLGEHCEKHEIDSAKHVVDELEQSMNMDYERNKSFVQTFRKMLIYYNSGSEDESLIRELTHEVFDEIGIRKIKRVLFRSEITKINLLCGLLYRKGEYDKEIDIIDKVISNFKNSATSVLYHNKTYVLLLGSKYEVKALKGVYDNELFNKVVTLGLCCNTSNLLPYLLYIKGINTKNAATKMSCISAAATLGRYNYNNYILDAITADETM</sequence>
<dbReference type="GO" id="GO:0003677">
    <property type="term" value="F:DNA binding"/>
    <property type="evidence" value="ECO:0007669"/>
    <property type="project" value="InterPro"/>
</dbReference>
<comment type="caution">
    <text evidence="2">The sequence shown here is derived from an EMBL/GenBank/DDBJ whole genome shotgun (WGS) entry which is preliminary data.</text>
</comment>
<dbReference type="InterPro" id="IPR001387">
    <property type="entry name" value="Cro/C1-type_HTH"/>
</dbReference>
<keyword evidence="3" id="KW-1185">Reference proteome</keyword>
<dbReference type="CDD" id="cd00093">
    <property type="entry name" value="HTH_XRE"/>
    <property type="match status" value="1"/>
</dbReference>
<reference evidence="2 3" key="1">
    <citation type="submission" date="2017-09" db="EMBL/GenBank/DDBJ databases">
        <title>High-quality draft genome sequence of Butyrivibrio fibrisolvens INBov1, isolated from cow rumen.</title>
        <authorList>
            <person name="Rodriguez Hernaez J."/>
            <person name="Rivarola M."/>
            <person name="Paniego N."/>
            <person name="Cravero S."/>
            <person name="Ceron Cucchi M."/>
            <person name="Martinez M.C."/>
        </authorList>
    </citation>
    <scope>NUCLEOTIDE SEQUENCE [LARGE SCALE GENOMIC DNA]</scope>
    <source>
        <strain evidence="2 3">INBov1</strain>
    </source>
</reference>
<dbReference type="InterPro" id="IPR010982">
    <property type="entry name" value="Lambda_DNA-bd_dom_sf"/>
</dbReference>
<protein>
    <recommendedName>
        <fullName evidence="1">HTH cro/C1-type domain-containing protein</fullName>
    </recommendedName>
</protein>
<dbReference type="Proteomes" id="UP000245488">
    <property type="component" value="Chromosome"/>
</dbReference>